<evidence type="ECO:0000256" key="2">
    <source>
        <dbReference type="SAM" id="Phobius"/>
    </source>
</evidence>
<keyword evidence="2" id="KW-0472">Membrane</keyword>
<evidence type="ECO:0000256" key="1">
    <source>
        <dbReference type="SAM" id="MobiDB-lite"/>
    </source>
</evidence>
<evidence type="ECO:0000313" key="4">
    <source>
        <dbReference type="Proteomes" id="UP001500427"/>
    </source>
</evidence>
<feature type="transmembrane region" description="Helical" evidence="2">
    <location>
        <begin position="412"/>
        <end position="438"/>
    </location>
</feature>
<keyword evidence="4" id="KW-1185">Reference proteome</keyword>
<protein>
    <submittedName>
        <fullName evidence="3">Multidrug efflux ABC transporter permease</fullName>
    </submittedName>
</protein>
<accession>A0ABP9J777</accession>
<feature type="transmembrane region" description="Helical" evidence="2">
    <location>
        <begin position="319"/>
        <end position="340"/>
    </location>
</feature>
<feature type="transmembrane region" description="Helical" evidence="2">
    <location>
        <begin position="526"/>
        <end position="548"/>
    </location>
</feature>
<dbReference type="EMBL" id="BAABIW010000009">
    <property type="protein sequence ID" value="GAA5022937.1"/>
    <property type="molecule type" value="Genomic_DNA"/>
</dbReference>
<comment type="caution">
    <text evidence="3">The sequence shown here is derived from an EMBL/GenBank/DDBJ whole genome shotgun (WGS) entry which is preliminary data.</text>
</comment>
<keyword evidence="2" id="KW-0812">Transmembrane</keyword>
<feature type="transmembrane region" description="Helical" evidence="2">
    <location>
        <begin position="481"/>
        <end position="499"/>
    </location>
</feature>
<evidence type="ECO:0000313" key="3">
    <source>
        <dbReference type="EMBL" id="GAA5022937.1"/>
    </source>
</evidence>
<feature type="transmembrane region" description="Helical" evidence="2">
    <location>
        <begin position="450"/>
        <end position="474"/>
    </location>
</feature>
<name>A0ABP9J777_9MICO</name>
<organism evidence="3 4">
    <name type="scientific">Terrabacter aeriphilus</name>
    <dbReference type="NCBI Taxonomy" id="515662"/>
    <lineage>
        <taxon>Bacteria</taxon>
        <taxon>Bacillati</taxon>
        <taxon>Actinomycetota</taxon>
        <taxon>Actinomycetes</taxon>
        <taxon>Micrococcales</taxon>
        <taxon>Intrasporangiaceae</taxon>
        <taxon>Terrabacter</taxon>
    </lineage>
</organism>
<feature type="transmembrane region" description="Helical" evidence="2">
    <location>
        <begin position="262"/>
        <end position="283"/>
    </location>
</feature>
<gene>
    <name evidence="3" type="ORF">GCM10023258_13740</name>
</gene>
<dbReference type="Proteomes" id="UP001500427">
    <property type="component" value="Unassembled WGS sequence"/>
</dbReference>
<feature type="transmembrane region" description="Helical" evidence="2">
    <location>
        <begin position="43"/>
        <end position="67"/>
    </location>
</feature>
<sequence length="554" mass="55821">MTTVAARPRPGGPGGPGGPARPAGPGLTGTVALLRLAARRDRVLVPASAIGLAGFVALSAQATFALFPDLAQAQASMASTLANPALVAMYGPISSLGIDSIATFKSVLLGGVFLALLAYVVVRRHTRTEEEAGRLELLGAGVVGRRAALTAAVLLGTAAVLLTVVLTVAWSVAVGLDPAGSVALGAAWLAMGLSWVGVTAVAAQLTSSTRGTAGWSLGALAVAFLVRAVGDTAADGSPLRVLSWLTPLGWGVQVAPYGANRVWVAGLGVLAYAVLVVVAYALLDRRDLGAGVLPSRPGRARSDISTAGGLTRRLARGTLVGWVTAYVVLGVVLGSIAGSVESSVDSPEVADMLRAMGGDAGSVTDLYFSTELHFAAVGASALAIALVTRMHTEETTARLEAVLATPVRRTRWALGHVVLAVAASATVLVVSAAVAALVHGADVGDVGGQLTQLVGAALSTLPAVWVALGVAVLLHGALPRFTGLAWAALIVFLLLGEFGDLLDLPGWLVDLSPFTHLPALPGGELAWAPLLGLTAVAVAVTAAGLGALRRRDIG</sequence>
<reference evidence="4" key="1">
    <citation type="journal article" date="2019" name="Int. J. Syst. Evol. Microbiol.">
        <title>The Global Catalogue of Microorganisms (GCM) 10K type strain sequencing project: providing services to taxonomists for standard genome sequencing and annotation.</title>
        <authorList>
            <consortium name="The Broad Institute Genomics Platform"/>
            <consortium name="The Broad Institute Genome Sequencing Center for Infectious Disease"/>
            <person name="Wu L."/>
            <person name="Ma J."/>
        </authorList>
    </citation>
    <scope>NUCLEOTIDE SEQUENCE [LARGE SCALE GENOMIC DNA]</scope>
    <source>
        <strain evidence="4">JCM 17687</strain>
    </source>
</reference>
<feature type="transmembrane region" description="Helical" evidence="2">
    <location>
        <begin position="212"/>
        <end position="230"/>
    </location>
</feature>
<feature type="region of interest" description="Disordered" evidence="1">
    <location>
        <begin position="1"/>
        <end position="24"/>
    </location>
</feature>
<proteinExistence type="predicted"/>
<feature type="transmembrane region" description="Helical" evidence="2">
    <location>
        <begin position="143"/>
        <end position="170"/>
    </location>
</feature>
<feature type="transmembrane region" description="Helical" evidence="2">
    <location>
        <begin position="182"/>
        <end position="205"/>
    </location>
</feature>
<feature type="transmembrane region" description="Helical" evidence="2">
    <location>
        <begin position="372"/>
        <end position="391"/>
    </location>
</feature>
<keyword evidence="2" id="KW-1133">Transmembrane helix</keyword>
<dbReference type="RefSeq" id="WP_345506710.1">
    <property type="nucleotide sequence ID" value="NZ_BAABIW010000009.1"/>
</dbReference>
<feature type="transmembrane region" description="Helical" evidence="2">
    <location>
        <begin position="101"/>
        <end position="122"/>
    </location>
</feature>